<dbReference type="EMBL" id="JACAGB010000002">
    <property type="protein sequence ID" value="KAF6382411.1"/>
    <property type="molecule type" value="Genomic_DNA"/>
</dbReference>
<evidence type="ECO:0000256" key="1">
    <source>
        <dbReference type="SAM" id="MobiDB-lite"/>
    </source>
</evidence>
<accession>A0A7J8A7M8</accession>
<dbReference type="Proteomes" id="UP000558488">
    <property type="component" value="Unassembled WGS sequence"/>
</dbReference>
<sequence length="123" mass="12620">MPDSPGSPCMTSEPLSGAGAQRKQNYVSSCAGTLRGIPGTPAASVSLSHNPHWFLQPEVMGNYLPSSGTLGWGSGVGLASLLLTGGLGDILPHSRYTTRGCWASPFCASTPPTSLNALSSFLL</sequence>
<comment type="caution">
    <text evidence="2">The sequence shown here is derived from an EMBL/GenBank/DDBJ whole genome shotgun (WGS) entry which is preliminary data.</text>
</comment>
<feature type="region of interest" description="Disordered" evidence="1">
    <location>
        <begin position="1"/>
        <end position="20"/>
    </location>
</feature>
<keyword evidence="3" id="KW-1185">Reference proteome</keyword>
<name>A0A7J8A7M8_PIPKU</name>
<evidence type="ECO:0000313" key="2">
    <source>
        <dbReference type="EMBL" id="KAF6382411.1"/>
    </source>
</evidence>
<reference evidence="2 3" key="1">
    <citation type="journal article" date="2020" name="Nature">
        <title>Six reference-quality genomes reveal evolution of bat adaptations.</title>
        <authorList>
            <person name="Jebb D."/>
            <person name="Huang Z."/>
            <person name="Pippel M."/>
            <person name="Hughes G.M."/>
            <person name="Lavrichenko K."/>
            <person name="Devanna P."/>
            <person name="Winkler S."/>
            <person name="Jermiin L.S."/>
            <person name="Skirmuntt E.C."/>
            <person name="Katzourakis A."/>
            <person name="Burkitt-Gray L."/>
            <person name="Ray D.A."/>
            <person name="Sullivan K.A.M."/>
            <person name="Roscito J.G."/>
            <person name="Kirilenko B.M."/>
            <person name="Davalos L.M."/>
            <person name="Corthals A.P."/>
            <person name="Power M.L."/>
            <person name="Jones G."/>
            <person name="Ransome R.D."/>
            <person name="Dechmann D.K.N."/>
            <person name="Locatelli A.G."/>
            <person name="Puechmaille S.J."/>
            <person name="Fedrigo O."/>
            <person name="Jarvis E.D."/>
            <person name="Hiller M."/>
            <person name="Vernes S.C."/>
            <person name="Myers E.W."/>
            <person name="Teeling E.C."/>
        </authorList>
    </citation>
    <scope>NUCLEOTIDE SEQUENCE [LARGE SCALE GENOMIC DNA]</scope>
    <source>
        <strain evidence="2">MPipKuh1</strain>
        <tissue evidence="2">Flight muscle</tissue>
    </source>
</reference>
<dbReference type="AlphaFoldDB" id="A0A7J8A7M8"/>
<proteinExistence type="predicted"/>
<protein>
    <submittedName>
        <fullName evidence="2">Uncharacterized protein</fullName>
    </submittedName>
</protein>
<evidence type="ECO:0000313" key="3">
    <source>
        <dbReference type="Proteomes" id="UP000558488"/>
    </source>
</evidence>
<organism evidence="2 3">
    <name type="scientific">Pipistrellus kuhlii</name>
    <name type="common">Kuhl's pipistrelle</name>
    <dbReference type="NCBI Taxonomy" id="59472"/>
    <lineage>
        <taxon>Eukaryota</taxon>
        <taxon>Metazoa</taxon>
        <taxon>Chordata</taxon>
        <taxon>Craniata</taxon>
        <taxon>Vertebrata</taxon>
        <taxon>Euteleostomi</taxon>
        <taxon>Mammalia</taxon>
        <taxon>Eutheria</taxon>
        <taxon>Laurasiatheria</taxon>
        <taxon>Chiroptera</taxon>
        <taxon>Yangochiroptera</taxon>
        <taxon>Vespertilionidae</taxon>
        <taxon>Pipistrellus</taxon>
    </lineage>
</organism>
<gene>
    <name evidence="2" type="ORF">mPipKuh1_008798</name>
</gene>